<dbReference type="EMBL" id="JAEACQ010000276">
    <property type="protein sequence ID" value="MBL7631537.1"/>
    <property type="molecule type" value="Genomic_DNA"/>
</dbReference>
<dbReference type="Proteomes" id="UP000604475">
    <property type="component" value="Unassembled WGS sequence"/>
</dbReference>
<protein>
    <submittedName>
        <fullName evidence="1">Uncharacterized protein</fullName>
    </submittedName>
</protein>
<keyword evidence="2" id="KW-1185">Reference proteome</keyword>
<evidence type="ECO:0000313" key="1">
    <source>
        <dbReference type="EMBL" id="MBL7631537.1"/>
    </source>
</evidence>
<dbReference type="RefSeq" id="WP_203000441.1">
    <property type="nucleotide sequence ID" value="NZ_JADWYU010000218.1"/>
</dbReference>
<dbReference type="PROSITE" id="PS51257">
    <property type="entry name" value="PROKAR_LIPOPROTEIN"/>
    <property type="match status" value="1"/>
</dbReference>
<comment type="caution">
    <text evidence="1">The sequence shown here is derived from an EMBL/GenBank/DDBJ whole genome shotgun (WGS) entry which is preliminary data.</text>
</comment>
<organism evidence="1 2">
    <name type="scientific">Frankia nepalensis</name>
    <dbReference type="NCBI Taxonomy" id="1836974"/>
    <lineage>
        <taxon>Bacteria</taxon>
        <taxon>Bacillati</taxon>
        <taxon>Actinomycetota</taxon>
        <taxon>Actinomycetes</taxon>
        <taxon>Frankiales</taxon>
        <taxon>Frankiaceae</taxon>
        <taxon>Frankia</taxon>
    </lineage>
</organism>
<proteinExistence type="predicted"/>
<dbReference type="AlphaFoldDB" id="A0A937RJY0"/>
<accession>A0A937RJY0</accession>
<name>A0A937RJY0_9ACTN</name>
<gene>
    <name evidence="1" type="ORF">I7412_31145</name>
</gene>
<evidence type="ECO:0000313" key="2">
    <source>
        <dbReference type="Proteomes" id="UP000604475"/>
    </source>
</evidence>
<reference evidence="1" key="1">
    <citation type="submission" date="2020-12" db="EMBL/GenBank/DDBJ databases">
        <title>Genomic characterization of non-nitrogen-fixing Frankia strains.</title>
        <authorList>
            <person name="Carlos-Shanley C."/>
            <person name="Guerra T."/>
            <person name="Hahn D."/>
        </authorList>
    </citation>
    <scope>NUCLEOTIDE SEQUENCE</scope>
    <source>
        <strain evidence="1">CN6</strain>
    </source>
</reference>
<sequence>MRLWPLWLALGLFVVGAVSCAAIVGTSIGKAAKEVAASSSPRPVVVGSATQPATFGGGNLQHSEDVVITACAPDEAGWAAAAVTVTNHSSKASNYIITILMESPDGKTQIGTGLVSVSNLAPGQQSVEETSSLEDATGPYVCRVGDITRYAS</sequence>